<comment type="caution">
    <text evidence="12">The sequence shown here is derived from an EMBL/GenBank/DDBJ whole genome shotgun (WGS) entry which is preliminary data.</text>
</comment>
<dbReference type="Gene3D" id="3.40.50.300">
    <property type="entry name" value="P-loop containing nucleotide triphosphate hydrolases"/>
    <property type="match status" value="2"/>
</dbReference>
<dbReference type="GO" id="GO:0003677">
    <property type="term" value="F:DNA binding"/>
    <property type="evidence" value="ECO:0007669"/>
    <property type="project" value="InterPro"/>
</dbReference>
<dbReference type="GO" id="GO:0000725">
    <property type="term" value="P:recombinational repair"/>
    <property type="evidence" value="ECO:0007669"/>
    <property type="project" value="TreeGrafter"/>
</dbReference>
<comment type="catalytic activity">
    <reaction evidence="9">
        <text>ATP + H2O = ADP + phosphate + H(+)</text>
        <dbReference type="Rhea" id="RHEA:13065"/>
        <dbReference type="ChEBI" id="CHEBI:15377"/>
        <dbReference type="ChEBI" id="CHEBI:15378"/>
        <dbReference type="ChEBI" id="CHEBI:30616"/>
        <dbReference type="ChEBI" id="CHEBI:43474"/>
        <dbReference type="ChEBI" id="CHEBI:456216"/>
        <dbReference type="EC" id="5.6.2.4"/>
    </reaction>
</comment>
<dbReference type="RefSeq" id="WP_151895319.1">
    <property type="nucleotide sequence ID" value="NZ_BKCF01000009.1"/>
</dbReference>
<dbReference type="GO" id="GO:0043138">
    <property type="term" value="F:3'-5' DNA helicase activity"/>
    <property type="evidence" value="ECO:0007669"/>
    <property type="project" value="TreeGrafter"/>
</dbReference>
<dbReference type="PANTHER" id="PTHR11070">
    <property type="entry name" value="UVRD / RECB / PCRA DNA HELICASE FAMILY MEMBER"/>
    <property type="match status" value="1"/>
</dbReference>
<protein>
    <recommendedName>
        <fullName evidence="7">DNA 3'-5' helicase</fullName>
        <ecNumber evidence="7">5.6.2.4</ecNumber>
    </recommendedName>
    <alternativeName>
        <fullName evidence="8">DNA 3'-5' helicase II</fullName>
    </alternativeName>
</protein>
<reference evidence="12 13" key="1">
    <citation type="submission" date="2019-08" db="EMBL/GenBank/DDBJ databases">
        <title>Ulvibacter marinistellae sp. nov., isolated from a starfish, Patiria pectinifera.</title>
        <authorList>
            <person name="Kawano K."/>
            <person name="Ushijima N."/>
            <person name="Kihara M."/>
            <person name="Itoh H."/>
        </authorList>
    </citation>
    <scope>NUCLEOTIDE SEQUENCE [LARGE SCALE GENOMIC DNA]</scope>
    <source>
        <strain evidence="12 13">KK4</strain>
    </source>
</reference>
<keyword evidence="4 10" id="KW-0067">ATP-binding</keyword>
<evidence type="ECO:0000256" key="9">
    <source>
        <dbReference type="ARBA" id="ARBA00048988"/>
    </source>
</evidence>
<keyword evidence="13" id="KW-1185">Reference proteome</keyword>
<keyword evidence="3 10" id="KW-0347">Helicase</keyword>
<dbReference type="InterPro" id="IPR000212">
    <property type="entry name" value="DNA_helicase_UvrD/REP"/>
</dbReference>
<accession>A0A5J4G388</accession>
<evidence type="ECO:0000256" key="5">
    <source>
        <dbReference type="ARBA" id="ARBA00023235"/>
    </source>
</evidence>
<keyword evidence="5" id="KW-0413">Isomerase</keyword>
<evidence type="ECO:0000256" key="6">
    <source>
        <dbReference type="ARBA" id="ARBA00034617"/>
    </source>
</evidence>
<feature type="domain" description="UvrD-like helicase ATP-binding" evidence="11">
    <location>
        <begin position="4"/>
        <end position="319"/>
    </location>
</feature>
<evidence type="ECO:0000256" key="7">
    <source>
        <dbReference type="ARBA" id="ARBA00034808"/>
    </source>
</evidence>
<dbReference type="OrthoDB" id="1100019at2"/>
<dbReference type="InterPro" id="IPR014016">
    <property type="entry name" value="UvrD-like_ATP-bd"/>
</dbReference>
<evidence type="ECO:0000256" key="3">
    <source>
        <dbReference type="ARBA" id="ARBA00022806"/>
    </source>
</evidence>
<dbReference type="SUPFAM" id="SSF52540">
    <property type="entry name" value="P-loop containing nucleoside triphosphate hydrolases"/>
    <property type="match status" value="1"/>
</dbReference>
<dbReference type="Pfam" id="PF13361">
    <property type="entry name" value="UvrD_C"/>
    <property type="match status" value="1"/>
</dbReference>
<gene>
    <name evidence="12" type="ORF">ULMS_29070</name>
</gene>
<dbReference type="Proteomes" id="UP000326994">
    <property type="component" value="Unassembled WGS sequence"/>
</dbReference>
<evidence type="ECO:0000256" key="8">
    <source>
        <dbReference type="ARBA" id="ARBA00034923"/>
    </source>
</evidence>
<organism evidence="12 13">
    <name type="scientific">Patiriisocius marinistellae</name>
    <dbReference type="NCBI Taxonomy" id="2494560"/>
    <lineage>
        <taxon>Bacteria</taxon>
        <taxon>Pseudomonadati</taxon>
        <taxon>Bacteroidota</taxon>
        <taxon>Flavobacteriia</taxon>
        <taxon>Flavobacteriales</taxon>
        <taxon>Flavobacteriaceae</taxon>
        <taxon>Patiriisocius</taxon>
    </lineage>
</organism>
<dbReference type="GO" id="GO:0005524">
    <property type="term" value="F:ATP binding"/>
    <property type="evidence" value="ECO:0007669"/>
    <property type="project" value="UniProtKB-UniRule"/>
</dbReference>
<name>A0A5J4G388_9FLAO</name>
<dbReference type="PANTHER" id="PTHR11070:SF2">
    <property type="entry name" value="ATP-DEPENDENT DNA HELICASE SRS2"/>
    <property type="match status" value="1"/>
</dbReference>
<evidence type="ECO:0000256" key="4">
    <source>
        <dbReference type="ARBA" id="ARBA00022840"/>
    </source>
</evidence>
<evidence type="ECO:0000256" key="1">
    <source>
        <dbReference type="ARBA" id="ARBA00022741"/>
    </source>
</evidence>
<dbReference type="InterPro" id="IPR014017">
    <property type="entry name" value="DNA_helicase_UvrD-like_C"/>
</dbReference>
<keyword evidence="2 10" id="KW-0378">Hydrolase</keyword>
<dbReference type="AlphaFoldDB" id="A0A5J4G388"/>
<dbReference type="EMBL" id="BKCF01000009">
    <property type="protein sequence ID" value="GEQ87399.1"/>
    <property type="molecule type" value="Genomic_DNA"/>
</dbReference>
<evidence type="ECO:0000313" key="12">
    <source>
        <dbReference type="EMBL" id="GEQ87399.1"/>
    </source>
</evidence>
<dbReference type="Pfam" id="PF00580">
    <property type="entry name" value="UvrD-helicase"/>
    <property type="match status" value="1"/>
</dbReference>
<comment type="catalytic activity">
    <reaction evidence="6">
        <text>Couples ATP hydrolysis with the unwinding of duplex DNA by translocating in the 3'-5' direction.</text>
        <dbReference type="EC" id="5.6.2.4"/>
    </reaction>
</comment>
<dbReference type="GO" id="GO:0016787">
    <property type="term" value="F:hydrolase activity"/>
    <property type="evidence" value="ECO:0007669"/>
    <property type="project" value="UniProtKB-UniRule"/>
</dbReference>
<dbReference type="InterPro" id="IPR027417">
    <property type="entry name" value="P-loop_NTPase"/>
</dbReference>
<evidence type="ECO:0000259" key="11">
    <source>
        <dbReference type="PROSITE" id="PS51198"/>
    </source>
</evidence>
<evidence type="ECO:0000256" key="10">
    <source>
        <dbReference type="PROSITE-ProRule" id="PRU00560"/>
    </source>
</evidence>
<proteinExistence type="predicted"/>
<evidence type="ECO:0000256" key="2">
    <source>
        <dbReference type="ARBA" id="ARBA00022801"/>
    </source>
</evidence>
<sequence>MTPTPEQEKIYNFIKFDSNHGIIDAVAGSGKTTTIIQSIDFIENSKRLLFCAFNSKIRDEIESRIKNKSNIIVKNLNQLGYDILKSNYELKFNFQLRKYDNLVDKSIKTYNKELFLKFLKINDISAEPANPFEESVLKKYYGIFKYKLLESVNKYRLTLTKDDYEDYKNMVIHYNIIDPSKINENKLDKEINIFFKANNSLIKEGNSLAKSHQIIDFNDQLYLPFIFKLKPKTEYDILFIDECQDLSKSQLMVALKYVKKSGRIMAVGDPYQSIYGFTGADIESFNRFYKLPNHVKLSLSFCFRCPNNVIEYAQNFRTDIKPFKDKEGFIEKVDFEKVFELAQDGDLIISRTKAPLTTLLFILLENNRKVNIHQDDVKELFNELRFLFSKQELNTRNVYKNGYDFFEKVKDRNIYFIEKKAKKMSNQSLREDFIDEETEYVERRINFLQRQASIHLDVSTINELVKRIEGLITESEDAIKLSTIHKAKGLENQRVFILDYDKLPMKKDNHKPWEKVQENNLKYVALTRAKKSLFLVNSMKEDVEPEEGNLFDKLDDIW</sequence>
<dbReference type="EC" id="5.6.2.4" evidence="7"/>
<evidence type="ECO:0000313" key="13">
    <source>
        <dbReference type="Proteomes" id="UP000326994"/>
    </source>
</evidence>
<dbReference type="PROSITE" id="PS51198">
    <property type="entry name" value="UVRD_HELICASE_ATP_BIND"/>
    <property type="match status" value="1"/>
</dbReference>
<keyword evidence="1 10" id="KW-0547">Nucleotide-binding</keyword>
<feature type="binding site" evidence="10">
    <location>
        <begin position="25"/>
        <end position="32"/>
    </location>
    <ligand>
        <name>ATP</name>
        <dbReference type="ChEBI" id="CHEBI:30616"/>
    </ligand>
</feature>